<sequence>MEFCNCSVCIKFSIIDENLQQKSGRYISIRNAAKHRVSDRQTSPPKERLSSEEYPQSSGSDNSSINSDKYFDIQKSNPLGLFMVVFISWLHLFCNVSQENWKMAITMIMSVFNLALQHQNPNRNIPIVPRDPQTLIKRANVDIELTKNICCQRCFCLYEFGRDTPLRCGYKEFSNLKSCDEELFVQKGIYKGHKDVGQIEQYLTSMPMTPFSIGTPRCVFVSQRISTWLKWLLSKSDTENVIDTWAGSIHQDQDYGFLSDIQHGENFKQIKWENKPNSLKLALSLFVDWFNPRGNKLSGKIESNGIFAISCLNLPPIICNKLSHMCICGITPGPYSPNTQTLNHLLKPLVDELVKLDSGILIPTYQYPAGQFIQIKLLLVYGDILATKKAVGFASHSATKFCLFCHAQAPELAHLKLAQRRCKDDTLSAAWASKAAISKNA</sequence>
<accession>A0A9Q3P189</accession>
<dbReference type="Proteomes" id="UP000765509">
    <property type="component" value="Unassembled WGS sequence"/>
</dbReference>
<evidence type="ECO:0000256" key="1">
    <source>
        <dbReference type="SAM" id="MobiDB-lite"/>
    </source>
</evidence>
<gene>
    <name evidence="2" type="ORF">O181_087100</name>
</gene>
<dbReference type="EMBL" id="AVOT02052473">
    <property type="protein sequence ID" value="MBW0547385.1"/>
    <property type="molecule type" value="Genomic_DNA"/>
</dbReference>
<proteinExistence type="predicted"/>
<feature type="region of interest" description="Disordered" evidence="1">
    <location>
        <begin position="35"/>
        <end position="63"/>
    </location>
</feature>
<dbReference type="OrthoDB" id="2505776at2759"/>
<keyword evidence="3" id="KW-1185">Reference proteome</keyword>
<dbReference type="AlphaFoldDB" id="A0A9Q3P189"/>
<dbReference type="InterPro" id="IPR004242">
    <property type="entry name" value="Transposase_21"/>
</dbReference>
<protein>
    <submittedName>
        <fullName evidence="2">Uncharacterized protein</fullName>
    </submittedName>
</protein>
<name>A0A9Q3P189_9BASI</name>
<comment type="caution">
    <text evidence="2">The sequence shown here is derived from an EMBL/GenBank/DDBJ whole genome shotgun (WGS) entry which is preliminary data.</text>
</comment>
<dbReference type="Pfam" id="PF02992">
    <property type="entry name" value="Transposase_21"/>
    <property type="match status" value="1"/>
</dbReference>
<evidence type="ECO:0000313" key="3">
    <source>
        <dbReference type="Proteomes" id="UP000765509"/>
    </source>
</evidence>
<reference evidence="2" key="1">
    <citation type="submission" date="2021-03" db="EMBL/GenBank/DDBJ databases">
        <title>Draft genome sequence of rust myrtle Austropuccinia psidii MF-1, a brazilian biotype.</title>
        <authorList>
            <person name="Quecine M.C."/>
            <person name="Pachon D.M.R."/>
            <person name="Bonatelli M.L."/>
            <person name="Correr F.H."/>
            <person name="Franceschini L.M."/>
            <person name="Leite T.F."/>
            <person name="Margarido G.R.A."/>
            <person name="Almeida C.A."/>
            <person name="Ferrarezi J.A."/>
            <person name="Labate C.A."/>
        </authorList>
    </citation>
    <scope>NUCLEOTIDE SEQUENCE</scope>
    <source>
        <strain evidence="2">MF-1</strain>
    </source>
</reference>
<evidence type="ECO:0000313" key="2">
    <source>
        <dbReference type="EMBL" id="MBW0547385.1"/>
    </source>
</evidence>
<organism evidence="2 3">
    <name type="scientific">Austropuccinia psidii MF-1</name>
    <dbReference type="NCBI Taxonomy" id="1389203"/>
    <lineage>
        <taxon>Eukaryota</taxon>
        <taxon>Fungi</taxon>
        <taxon>Dikarya</taxon>
        <taxon>Basidiomycota</taxon>
        <taxon>Pucciniomycotina</taxon>
        <taxon>Pucciniomycetes</taxon>
        <taxon>Pucciniales</taxon>
        <taxon>Sphaerophragmiaceae</taxon>
        <taxon>Austropuccinia</taxon>
    </lineage>
</organism>